<reference evidence="4 5" key="1">
    <citation type="journal article" date="2023" name="Hortic Res">
        <title>Pangenome of water caltrop reveals structural variations and asymmetric subgenome divergence after allopolyploidization.</title>
        <authorList>
            <person name="Zhang X."/>
            <person name="Chen Y."/>
            <person name="Wang L."/>
            <person name="Yuan Y."/>
            <person name="Fang M."/>
            <person name="Shi L."/>
            <person name="Lu R."/>
            <person name="Comes H.P."/>
            <person name="Ma Y."/>
            <person name="Chen Y."/>
            <person name="Huang G."/>
            <person name="Zhou Y."/>
            <person name="Zheng Z."/>
            <person name="Qiu Y."/>
        </authorList>
    </citation>
    <scope>NUCLEOTIDE SEQUENCE [LARGE SCALE GENOMIC DNA]</scope>
    <source>
        <strain evidence="4">F231</strain>
    </source>
</reference>
<dbReference type="EMBL" id="JAXQNO010000024">
    <property type="protein sequence ID" value="KAK4762433.1"/>
    <property type="molecule type" value="Genomic_DNA"/>
</dbReference>
<dbReference type="GO" id="GO:0061666">
    <property type="term" value="F:UFM1 ligase activity"/>
    <property type="evidence" value="ECO:0007669"/>
    <property type="project" value="InterPro"/>
</dbReference>
<evidence type="ECO:0000313" key="4">
    <source>
        <dbReference type="EMBL" id="KAK4762433.1"/>
    </source>
</evidence>
<feature type="region of interest" description="Disordered" evidence="2">
    <location>
        <begin position="95"/>
        <end position="140"/>
    </location>
</feature>
<proteinExistence type="predicted"/>
<dbReference type="InterPro" id="IPR018611">
    <property type="entry name" value="Ufl1"/>
</dbReference>
<dbReference type="Pfam" id="PF23659">
    <property type="entry name" value="UFL1"/>
    <property type="match status" value="1"/>
</dbReference>
<feature type="compositionally biased region" description="Low complexity" evidence="2">
    <location>
        <begin position="95"/>
        <end position="107"/>
    </location>
</feature>
<evidence type="ECO:0000313" key="5">
    <source>
        <dbReference type="Proteomes" id="UP001346149"/>
    </source>
</evidence>
<name>A0AAN7K5Y6_TRANT</name>
<sequence length="351" mass="38896">MCFRTLLSIMRHSISLEFLSLCSSCRINSLSVLPASFRSQDALKILAHSQSLQSAIKSGKTFIFGDSCVFSDAFVKDLYERLEKELEIFNASGSSSMNLSDDVSSASDTKMTHDSSASLELNQTPSESTGKHIVEKGSKKKKGIEDPLTALKPLANYLRPLLLNSMKEKWKAILMENANKMKQILDDMQRKVDEAFLNLQLYEKALELFDEDQSASVVLHWHLLGALAASIADSLFINLEIYNKLKSGLQVDNSQNSELVYLSPGERIGLVKTFPGSLSKKAIAVAESLEGKRLETFMVALRDLAEDRLAIIKFCTFYSSPYDLISQVSAETDPISLLAKVVSLLYVQASI</sequence>
<accession>A0AAN7K5Y6</accession>
<evidence type="ECO:0000256" key="1">
    <source>
        <dbReference type="SAM" id="Coils"/>
    </source>
</evidence>
<dbReference type="Proteomes" id="UP001346149">
    <property type="component" value="Unassembled WGS sequence"/>
</dbReference>
<feature type="domain" description="E3 UFM1-protein ligase 1-like" evidence="3">
    <location>
        <begin position="185"/>
        <end position="307"/>
    </location>
</feature>
<protein>
    <recommendedName>
        <fullName evidence="3">E3 UFM1-protein ligase 1-like domain-containing protein</fullName>
    </recommendedName>
</protein>
<keyword evidence="5" id="KW-1185">Reference proteome</keyword>
<gene>
    <name evidence="4" type="ORF">SAY86_008201</name>
</gene>
<organism evidence="4 5">
    <name type="scientific">Trapa natans</name>
    <name type="common">Water chestnut</name>
    <dbReference type="NCBI Taxonomy" id="22666"/>
    <lineage>
        <taxon>Eukaryota</taxon>
        <taxon>Viridiplantae</taxon>
        <taxon>Streptophyta</taxon>
        <taxon>Embryophyta</taxon>
        <taxon>Tracheophyta</taxon>
        <taxon>Spermatophyta</taxon>
        <taxon>Magnoliopsida</taxon>
        <taxon>eudicotyledons</taxon>
        <taxon>Gunneridae</taxon>
        <taxon>Pentapetalae</taxon>
        <taxon>rosids</taxon>
        <taxon>malvids</taxon>
        <taxon>Myrtales</taxon>
        <taxon>Lythraceae</taxon>
        <taxon>Trapa</taxon>
    </lineage>
</organism>
<dbReference type="InterPro" id="IPR056580">
    <property type="entry name" value="Ufl1_dom"/>
</dbReference>
<dbReference type="GO" id="GO:0005789">
    <property type="term" value="C:endoplasmic reticulum membrane"/>
    <property type="evidence" value="ECO:0007669"/>
    <property type="project" value="TreeGrafter"/>
</dbReference>
<evidence type="ECO:0000256" key="2">
    <source>
        <dbReference type="SAM" id="MobiDB-lite"/>
    </source>
</evidence>
<dbReference type="GO" id="GO:0032434">
    <property type="term" value="P:regulation of proteasomal ubiquitin-dependent protein catabolic process"/>
    <property type="evidence" value="ECO:0007669"/>
    <property type="project" value="TreeGrafter"/>
</dbReference>
<keyword evidence="1" id="KW-0175">Coiled coil</keyword>
<dbReference type="AlphaFoldDB" id="A0AAN7K5Y6"/>
<dbReference type="PANTHER" id="PTHR31057:SF0">
    <property type="entry name" value="E3 UFM1-PROTEIN LIGASE 1"/>
    <property type="match status" value="1"/>
</dbReference>
<comment type="caution">
    <text evidence="4">The sequence shown here is derived from an EMBL/GenBank/DDBJ whole genome shotgun (WGS) entry which is preliminary data.</text>
</comment>
<dbReference type="GO" id="GO:1990592">
    <property type="term" value="P:protein K69-linked ufmylation"/>
    <property type="evidence" value="ECO:0007669"/>
    <property type="project" value="TreeGrafter"/>
</dbReference>
<feature type="coiled-coil region" evidence="1">
    <location>
        <begin position="171"/>
        <end position="205"/>
    </location>
</feature>
<evidence type="ECO:0000259" key="3">
    <source>
        <dbReference type="Pfam" id="PF23659"/>
    </source>
</evidence>
<feature type="compositionally biased region" description="Polar residues" evidence="2">
    <location>
        <begin position="114"/>
        <end position="128"/>
    </location>
</feature>
<dbReference type="PANTHER" id="PTHR31057">
    <property type="entry name" value="E3 UFM1-PROTEIN LIGASE 1"/>
    <property type="match status" value="1"/>
</dbReference>
<dbReference type="GO" id="GO:0034976">
    <property type="term" value="P:response to endoplasmic reticulum stress"/>
    <property type="evidence" value="ECO:0007669"/>
    <property type="project" value="TreeGrafter"/>
</dbReference>